<dbReference type="RefSeq" id="WP_111276980.1">
    <property type="nucleotide sequence ID" value="NZ_QFYS01000007.1"/>
</dbReference>
<organism evidence="8 9">
    <name type="scientific">Phenylobacterium kunshanense</name>
    <dbReference type="NCBI Taxonomy" id="1445034"/>
    <lineage>
        <taxon>Bacteria</taxon>
        <taxon>Pseudomonadati</taxon>
        <taxon>Pseudomonadota</taxon>
        <taxon>Alphaproteobacteria</taxon>
        <taxon>Caulobacterales</taxon>
        <taxon>Caulobacteraceae</taxon>
        <taxon>Phenylobacterium</taxon>
    </lineage>
</organism>
<dbReference type="InterPro" id="IPR015500">
    <property type="entry name" value="Peptidase_S8_subtilisin-rel"/>
</dbReference>
<dbReference type="CDD" id="cd07487">
    <property type="entry name" value="Peptidases_S8_1"/>
    <property type="match status" value="1"/>
</dbReference>
<dbReference type="GO" id="GO:0004252">
    <property type="term" value="F:serine-type endopeptidase activity"/>
    <property type="evidence" value="ECO:0007669"/>
    <property type="project" value="UniProtKB-UniRule"/>
</dbReference>
<dbReference type="PROSITE" id="PS00137">
    <property type="entry name" value="SUBTILASE_HIS"/>
    <property type="match status" value="1"/>
</dbReference>
<dbReference type="InterPro" id="IPR022398">
    <property type="entry name" value="Peptidase_S8_His-AS"/>
</dbReference>
<comment type="similarity">
    <text evidence="1 5">Belongs to the peptidase S8 family.</text>
</comment>
<dbReference type="InterPro" id="IPR023828">
    <property type="entry name" value="Peptidase_S8_Ser-AS"/>
</dbReference>
<evidence type="ECO:0000256" key="5">
    <source>
        <dbReference type="PROSITE-ProRule" id="PRU01240"/>
    </source>
</evidence>
<dbReference type="PROSITE" id="PS51892">
    <property type="entry name" value="SUBTILASE"/>
    <property type="match status" value="1"/>
</dbReference>
<evidence type="ECO:0000256" key="3">
    <source>
        <dbReference type="ARBA" id="ARBA00022801"/>
    </source>
</evidence>
<evidence type="ECO:0000256" key="1">
    <source>
        <dbReference type="ARBA" id="ARBA00011073"/>
    </source>
</evidence>
<gene>
    <name evidence="8" type="ORF">DJ019_15550</name>
</gene>
<evidence type="ECO:0000313" key="8">
    <source>
        <dbReference type="EMBL" id="RAK63670.1"/>
    </source>
</evidence>
<proteinExistence type="inferred from homology"/>
<dbReference type="PRINTS" id="PR00723">
    <property type="entry name" value="SUBTILISIN"/>
</dbReference>
<accession>A0A328B8B9</accession>
<dbReference type="InterPro" id="IPR000209">
    <property type="entry name" value="Peptidase_S8/S53_dom"/>
</dbReference>
<dbReference type="GO" id="GO:0006508">
    <property type="term" value="P:proteolysis"/>
    <property type="evidence" value="ECO:0007669"/>
    <property type="project" value="UniProtKB-KW"/>
</dbReference>
<dbReference type="PROSITE" id="PS00138">
    <property type="entry name" value="SUBTILASE_SER"/>
    <property type="match status" value="1"/>
</dbReference>
<dbReference type="PANTHER" id="PTHR43806">
    <property type="entry name" value="PEPTIDASE S8"/>
    <property type="match status" value="1"/>
</dbReference>
<keyword evidence="2 5" id="KW-0645">Protease</keyword>
<dbReference type="EMBL" id="QFYS01000007">
    <property type="protein sequence ID" value="RAK63670.1"/>
    <property type="molecule type" value="Genomic_DNA"/>
</dbReference>
<keyword evidence="3 5" id="KW-0378">Hydrolase</keyword>
<dbReference type="PANTHER" id="PTHR43806:SF11">
    <property type="entry name" value="CEREVISIN-RELATED"/>
    <property type="match status" value="1"/>
</dbReference>
<dbReference type="InterPro" id="IPR036852">
    <property type="entry name" value="Peptidase_S8/S53_dom_sf"/>
</dbReference>
<evidence type="ECO:0000313" key="9">
    <source>
        <dbReference type="Proteomes" id="UP000249524"/>
    </source>
</evidence>
<keyword evidence="9" id="KW-1185">Reference proteome</keyword>
<feature type="compositionally biased region" description="Acidic residues" evidence="6">
    <location>
        <begin position="1"/>
        <end position="10"/>
    </location>
</feature>
<dbReference type="InterPro" id="IPR050131">
    <property type="entry name" value="Peptidase_S8_subtilisin-like"/>
</dbReference>
<dbReference type="Pfam" id="PF00082">
    <property type="entry name" value="Peptidase_S8"/>
    <property type="match status" value="1"/>
</dbReference>
<keyword evidence="4 5" id="KW-0720">Serine protease</keyword>
<feature type="active site" description="Charge relay system" evidence="5">
    <location>
        <position position="173"/>
    </location>
</feature>
<evidence type="ECO:0000256" key="2">
    <source>
        <dbReference type="ARBA" id="ARBA00022670"/>
    </source>
</evidence>
<feature type="active site" description="Charge relay system" evidence="5">
    <location>
        <position position="228"/>
    </location>
</feature>
<dbReference type="SUPFAM" id="SSF52743">
    <property type="entry name" value="Subtilisin-like"/>
    <property type="match status" value="1"/>
</dbReference>
<sequence length="549" mass="59775">MAESDRDDEPPQPTRLDRERLTKHSARYIISPKVFEAVGPETVRLKALAEPPRVALIIEINLDQKHADRESGHERVASLVEQVIEGDPGARMAPRDSSRHHIFATLTLDQLMEVVRLDAANASKEGRAPDIYKVWPDRPLEAYLDRSVRIIKGDACLRSFGSSGDGIVWAVADSGIQRDHPHFVFYENLDLPAVGKAPARSPRPGPRAPLQHKDFTGENDWGRDDYGHGTHVAGIIAGTSPCAWTDPRSEPPRDPANAPKTAPPVYRIRREKNERNEIVNRAVVSERPVQGVAPKAKLVCLKVLDAAGKGSESALLSAIDYIARVNDDGRWPRIHGLNLSLGYGFEAEWFAAGQSPLCVAVNRLVKQGVVVVAAAGNDGSAMIATRASPNGRPIGMDQSITDPGNAELAITVGSTHPEQPHTYGVSYFSSRGPTADGRQKPDLVAPGERIVSAASPGSLERLKIEDPRLKRDKNMDVSGAAYYREETGTSMAAPHVSGAIAAFLSVRSEFLGQPERVKEIFMNSATDLKRRRDFQGAGLVDLMRALQSV</sequence>
<feature type="region of interest" description="Disordered" evidence="6">
    <location>
        <begin position="240"/>
        <end position="262"/>
    </location>
</feature>
<dbReference type="Gene3D" id="3.40.50.200">
    <property type="entry name" value="Peptidase S8/S53 domain"/>
    <property type="match status" value="1"/>
</dbReference>
<feature type="domain" description="Peptidase S8/S53" evidence="7">
    <location>
        <begin position="164"/>
        <end position="534"/>
    </location>
</feature>
<dbReference type="OrthoDB" id="9816306at2"/>
<dbReference type="Proteomes" id="UP000249524">
    <property type="component" value="Unassembled WGS sequence"/>
</dbReference>
<feature type="region of interest" description="Disordered" evidence="6">
    <location>
        <begin position="1"/>
        <end position="22"/>
    </location>
</feature>
<comment type="caution">
    <text evidence="8">The sequence shown here is derived from an EMBL/GenBank/DDBJ whole genome shotgun (WGS) entry which is preliminary data.</text>
</comment>
<evidence type="ECO:0000256" key="6">
    <source>
        <dbReference type="SAM" id="MobiDB-lite"/>
    </source>
</evidence>
<protein>
    <recommendedName>
        <fullName evidence="7">Peptidase S8/S53 domain-containing protein</fullName>
    </recommendedName>
</protein>
<dbReference type="AlphaFoldDB" id="A0A328B8B9"/>
<evidence type="ECO:0000256" key="4">
    <source>
        <dbReference type="ARBA" id="ARBA00022825"/>
    </source>
</evidence>
<evidence type="ECO:0000259" key="7">
    <source>
        <dbReference type="Pfam" id="PF00082"/>
    </source>
</evidence>
<name>A0A328B8B9_9CAUL</name>
<reference evidence="8 9" key="1">
    <citation type="submission" date="2018-05" db="EMBL/GenBank/DDBJ databases">
        <authorList>
            <person name="Lanie J.A."/>
            <person name="Ng W.-L."/>
            <person name="Kazmierczak K.M."/>
            <person name="Andrzejewski T.M."/>
            <person name="Davidsen T.M."/>
            <person name="Wayne K.J."/>
            <person name="Tettelin H."/>
            <person name="Glass J.I."/>
            <person name="Rusch D."/>
            <person name="Podicherti R."/>
            <person name="Tsui H.-C.T."/>
            <person name="Winkler M.E."/>
        </authorList>
    </citation>
    <scope>NUCLEOTIDE SEQUENCE [LARGE SCALE GENOMIC DNA]</scope>
    <source>
        <strain evidence="8 9">BUT-10</strain>
    </source>
</reference>
<feature type="active site" description="Charge relay system" evidence="5">
    <location>
        <position position="490"/>
    </location>
</feature>